<name>A0AAU8EMI1_9MICC</name>
<feature type="compositionally biased region" description="Polar residues" evidence="1">
    <location>
        <begin position="35"/>
        <end position="44"/>
    </location>
</feature>
<feature type="region of interest" description="Disordered" evidence="1">
    <location>
        <begin position="30"/>
        <end position="59"/>
    </location>
</feature>
<evidence type="ECO:0000313" key="2">
    <source>
        <dbReference type="EMBL" id="XCH10021.1"/>
    </source>
</evidence>
<accession>A0AAU8EMI1</accession>
<dbReference type="EMBL" id="CP159279">
    <property type="protein sequence ID" value="XCH10021.1"/>
    <property type="molecule type" value="Genomic_DNA"/>
</dbReference>
<protein>
    <submittedName>
        <fullName evidence="2">Uncharacterized protein</fullName>
    </submittedName>
</protein>
<proteinExistence type="predicted"/>
<reference evidence="2" key="1">
    <citation type="submission" date="2024-06" db="EMBL/GenBank/DDBJ databases">
        <title>Biodegradation of dimethachlon by Arthrobacter sp. K5: mechanistic insights and ecological implications.</title>
        <authorList>
            <person name="Hu S."/>
            <person name="Lu P."/>
        </authorList>
    </citation>
    <scope>NUCLEOTIDE SEQUENCE</scope>
    <source>
        <strain evidence="2">K5</strain>
    </source>
</reference>
<organism evidence="2">
    <name type="scientific">Arthrobacter sp. K5</name>
    <dbReference type="NCBI Taxonomy" id="2839623"/>
    <lineage>
        <taxon>Bacteria</taxon>
        <taxon>Bacillati</taxon>
        <taxon>Actinomycetota</taxon>
        <taxon>Actinomycetes</taxon>
        <taxon>Micrococcales</taxon>
        <taxon>Micrococcaceae</taxon>
        <taxon>Arthrobacter</taxon>
    </lineage>
</organism>
<evidence type="ECO:0000256" key="1">
    <source>
        <dbReference type="SAM" id="MobiDB-lite"/>
    </source>
</evidence>
<sequence length="59" mass="5898">MNTNILAAGLIGFLLGGLVVSIAAQLEGNGAEAPSHSSSSQQMIDTEYGIASPGNNVLP</sequence>
<dbReference type="AlphaFoldDB" id="A0AAU8EMI1"/>
<gene>
    <name evidence="2" type="ORF">ABRP34_14350</name>
</gene>
<dbReference type="RefSeq" id="WP_353710694.1">
    <property type="nucleotide sequence ID" value="NZ_CP159279.1"/>
</dbReference>